<evidence type="ECO:0000313" key="2">
    <source>
        <dbReference type="Proteomes" id="UP001341840"/>
    </source>
</evidence>
<keyword evidence="2" id="KW-1185">Reference proteome</keyword>
<comment type="caution">
    <text evidence="1">The sequence shown here is derived from an EMBL/GenBank/DDBJ whole genome shotgun (WGS) entry which is preliminary data.</text>
</comment>
<dbReference type="Proteomes" id="UP001341840">
    <property type="component" value="Unassembled WGS sequence"/>
</dbReference>
<evidence type="ECO:0000313" key="1">
    <source>
        <dbReference type="EMBL" id="MED6109351.1"/>
    </source>
</evidence>
<gene>
    <name evidence="1" type="ORF">PIB30_032694</name>
</gene>
<protein>
    <submittedName>
        <fullName evidence="1">Uncharacterized protein</fullName>
    </submittedName>
</protein>
<sequence length="122" mass="13598">MRITSNENLIPPPLAIRTLELKLMMPCLFREGVKFGDIRLERSYTHKKADDATCADIAAAAAAKTQGDATQVGGDANNQGGAQILEIDITQPNYSQSLIIEERRLFQYQAQDRTWTQCKEQA</sequence>
<name>A0ABU6QBU5_9FABA</name>
<dbReference type="EMBL" id="JASCZI010000145">
    <property type="protein sequence ID" value="MED6109351.1"/>
    <property type="molecule type" value="Genomic_DNA"/>
</dbReference>
<organism evidence="1 2">
    <name type="scientific">Stylosanthes scabra</name>
    <dbReference type="NCBI Taxonomy" id="79078"/>
    <lineage>
        <taxon>Eukaryota</taxon>
        <taxon>Viridiplantae</taxon>
        <taxon>Streptophyta</taxon>
        <taxon>Embryophyta</taxon>
        <taxon>Tracheophyta</taxon>
        <taxon>Spermatophyta</taxon>
        <taxon>Magnoliopsida</taxon>
        <taxon>eudicotyledons</taxon>
        <taxon>Gunneridae</taxon>
        <taxon>Pentapetalae</taxon>
        <taxon>rosids</taxon>
        <taxon>fabids</taxon>
        <taxon>Fabales</taxon>
        <taxon>Fabaceae</taxon>
        <taxon>Papilionoideae</taxon>
        <taxon>50 kb inversion clade</taxon>
        <taxon>dalbergioids sensu lato</taxon>
        <taxon>Dalbergieae</taxon>
        <taxon>Pterocarpus clade</taxon>
        <taxon>Stylosanthes</taxon>
    </lineage>
</organism>
<reference evidence="1 2" key="1">
    <citation type="journal article" date="2023" name="Plants (Basel)">
        <title>Bridging the Gap: Combining Genomics and Transcriptomics Approaches to Understand Stylosanthes scabra, an Orphan Legume from the Brazilian Caatinga.</title>
        <authorList>
            <person name="Ferreira-Neto J.R.C."/>
            <person name="da Silva M.D."/>
            <person name="Binneck E."/>
            <person name="de Melo N.F."/>
            <person name="da Silva R.H."/>
            <person name="de Melo A.L.T.M."/>
            <person name="Pandolfi V."/>
            <person name="Bustamante F.O."/>
            <person name="Brasileiro-Vidal A.C."/>
            <person name="Benko-Iseppon A.M."/>
        </authorList>
    </citation>
    <scope>NUCLEOTIDE SEQUENCE [LARGE SCALE GENOMIC DNA]</scope>
    <source>
        <tissue evidence="1">Leaves</tissue>
    </source>
</reference>
<proteinExistence type="predicted"/>
<accession>A0ABU6QBU5</accession>